<dbReference type="SUPFAM" id="SSF56112">
    <property type="entry name" value="Protein kinase-like (PK-like)"/>
    <property type="match status" value="1"/>
</dbReference>
<dbReference type="KEGG" id="scac:106082657"/>
<organism evidence="2 3">
    <name type="scientific">Stomoxys calcitrans</name>
    <name type="common">Stable fly</name>
    <name type="synonym">Conops calcitrans</name>
    <dbReference type="NCBI Taxonomy" id="35570"/>
    <lineage>
        <taxon>Eukaryota</taxon>
        <taxon>Metazoa</taxon>
        <taxon>Ecdysozoa</taxon>
        <taxon>Arthropoda</taxon>
        <taxon>Hexapoda</taxon>
        <taxon>Insecta</taxon>
        <taxon>Pterygota</taxon>
        <taxon>Neoptera</taxon>
        <taxon>Endopterygota</taxon>
        <taxon>Diptera</taxon>
        <taxon>Brachycera</taxon>
        <taxon>Muscomorpha</taxon>
        <taxon>Muscoidea</taxon>
        <taxon>Muscidae</taxon>
        <taxon>Stomoxys</taxon>
    </lineage>
</organism>
<dbReference type="PANTHER" id="PTHR11012:SF8">
    <property type="entry name" value="JUVENILE HORMONE-INDUCIBLE PROTEIN 26"/>
    <property type="match status" value="1"/>
</dbReference>
<protein>
    <recommendedName>
        <fullName evidence="1">CHK kinase-like domain-containing protein</fullName>
    </recommendedName>
</protein>
<dbReference type="Gene3D" id="3.90.1200.10">
    <property type="match status" value="1"/>
</dbReference>
<evidence type="ECO:0000313" key="3">
    <source>
        <dbReference type="Proteomes" id="UP000095300"/>
    </source>
</evidence>
<dbReference type="Pfam" id="PF02958">
    <property type="entry name" value="EcKL"/>
    <property type="match status" value="1"/>
</dbReference>
<dbReference type="PANTHER" id="PTHR11012">
    <property type="entry name" value="PROTEIN KINASE-LIKE DOMAIN-CONTAINING"/>
    <property type="match status" value="1"/>
</dbReference>
<sequence>MSSAADSEGEWFKTEIIPKLLKNGKLLSDNNESTGVTDNFVIKNLSVQFIGSQEAFMLTKCYRVRLNYECEGVDGEINFFVKRTPPIPQFIFDAINFNALFTNEQLAYEQIIPSFENFGKCHLNTAKFYYADLKPSEAILVTEDFTSNGWRVTKDKYNLSLEHTLVAVKYLAQFHAIGFAMLATDKEQFDKITKGLMEPRYSTDDLDHRWALTLSCGLERSIIATKKYHKDFPQEFLEKYKNLFKNPQKYCRDVVQPKEPFVTLCHGDYLRNNVAYKYDTEERPIDIMMFDLQTPRLSSPMLDFCTFLALSTFYEVRHQHFREIFDCYCNQLKEAYESMSQTKAPEFMSFESMLKEYIRFLPYSIFTCSSFLMELVEPHGLSTEEMLNLNPTDEDITHKILTKGGEIVDREFAHQMNAMYELSTTHKVDLF</sequence>
<dbReference type="VEuPathDB" id="VectorBase:SCAU003065"/>
<accession>A0A1I8NXZ6</accession>
<dbReference type="SMART" id="SM00587">
    <property type="entry name" value="CHK"/>
    <property type="match status" value="1"/>
</dbReference>
<dbReference type="OrthoDB" id="191037at2759"/>
<dbReference type="InterPro" id="IPR004119">
    <property type="entry name" value="EcKL"/>
</dbReference>
<dbReference type="STRING" id="35570.A0A1I8NXZ6"/>
<dbReference type="Proteomes" id="UP000095300">
    <property type="component" value="Unassembled WGS sequence"/>
</dbReference>
<feature type="domain" description="CHK kinase-like" evidence="1">
    <location>
        <begin position="140"/>
        <end position="338"/>
    </location>
</feature>
<evidence type="ECO:0000313" key="2">
    <source>
        <dbReference type="EnsemblMetazoa" id="SCAU003065-PA"/>
    </source>
</evidence>
<proteinExistence type="predicted"/>
<reference evidence="2" key="1">
    <citation type="submission" date="2020-05" db="UniProtKB">
        <authorList>
            <consortium name="EnsemblMetazoa"/>
        </authorList>
    </citation>
    <scope>IDENTIFICATION</scope>
    <source>
        <strain evidence="2">USDA</strain>
    </source>
</reference>
<dbReference type="InterPro" id="IPR011009">
    <property type="entry name" value="Kinase-like_dom_sf"/>
</dbReference>
<evidence type="ECO:0000259" key="1">
    <source>
        <dbReference type="SMART" id="SM00587"/>
    </source>
</evidence>
<gene>
    <name evidence="2" type="primary">106082657</name>
</gene>
<name>A0A1I8NXZ6_STOCA</name>
<dbReference type="InterPro" id="IPR015897">
    <property type="entry name" value="CHK_kinase-like"/>
</dbReference>
<dbReference type="EnsemblMetazoa" id="SCAU003065-RA">
    <property type="protein sequence ID" value="SCAU003065-PA"/>
    <property type="gene ID" value="SCAU003065"/>
</dbReference>
<dbReference type="AlphaFoldDB" id="A0A1I8NXZ6"/>
<keyword evidence="3" id="KW-1185">Reference proteome</keyword>